<evidence type="ECO:0000313" key="2">
    <source>
        <dbReference type="Proteomes" id="UP000593568"/>
    </source>
</evidence>
<dbReference type="Proteomes" id="UP000593568">
    <property type="component" value="Unassembled WGS sequence"/>
</dbReference>
<dbReference type="EMBL" id="JABEZW010225399">
    <property type="protein sequence ID" value="MBA0787146.1"/>
    <property type="molecule type" value="Genomic_DNA"/>
</dbReference>
<proteinExistence type="predicted"/>
<dbReference type="AlphaFoldDB" id="A0A7J9FP88"/>
<name>A0A7J9FP88_9ROSI</name>
<sequence>MRPWSLQAIFAGIENDMLKAGNIVFSLADKKGNEMASSLAIA</sequence>
<gene>
    <name evidence="1" type="ORF">Gotri_026345</name>
</gene>
<feature type="non-terminal residue" evidence="1">
    <location>
        <position position="42"/>
    </location>
</feature>
<protein>
    <submittedName>
        <fullName evidence="1">Uncharacterized protein</fullName>
    </submittedName>
</protein>
<keyword evidence="2" id="KW-1185">Reference proteome</keyword>
<comment type="caution">
    <text evidence="1">The sequence shown here is derived from an EMBL/GenBank/DDBJ whole genome shotgun (WGS) entry which is preliminary data.</text>
</comment>
<organism evidence="1 2">
    <name type="scientific">Gossypium trilobum</name>
    <dbReference type="NCBI Taxonomy" id="34281"/>
    <lineage>
        <taxon>Eukaryota</taxon>
        <taxon>Viridiplantae</taxon>
        <taxon>Streptophyta</taxon>
        <taxon>Embryophyta</taxon>
        <taxon>Tracheophyta</taxon>
        <taxon>Spermatophyta</taxon>
        <taxon>Magnoliopsida</taxon>
        <taxon>eudicotyledons</taxon>
        <taxon>Gunneridae</taxon>
        <taxon>Pentapetalae</taxon>
        <taxon>rosids</taxon>
        <taxon>malvids</taxon>
        <taxon>Malvales</taxon>
        <taxon>Malvaceae</taxon>
        <taxon>Malvoideae</taxon>
        <taxon>Gossypium</taxon>
    </lineage>
</organism>
<evidence type="ECO:0000313" key="1">
    <source>
        <dbReference type="EMBL" id="MBA0787146.1"/>
    </source>
</evidence>
<reference evidence="1 2" key="1">
    <citation type="journal article" date="2019" name="Genome Biol. Evol.">
        <title>Insights into the evolution of the New World diploid cottons (Gossypium, subgenus Houzingenia) based on genome sequencing.</title>
        <authorList>
            <person name="Grover C.E."/>
            <person name="Arick M.A. 2nd"/>
            <person name="Thrash A."/>
            <person name="Conover J.L."/>
            <person name="Sanders W.S."/>
            <person name="Peterson D.G."/>
            <person name="Frelichowski J.E."/>
            <person name="Scheffler J.A."/>
            <person name="Scheffler B.E."/>
            <person name="Wendel J.F."/>
        </authorList>
    </citation>
    <scope>NUCLEOTIDE SEQUENCE [LARGE SCALE GENOMIC DNA]</scope>
    <source>
        <strain evidence="1">8</strain>
        <tissue evidence="1">Leaf</tissue>
    </source>
</reference>
<accession>A0A7J9FP88</accession>